<organism evidence="7 8">
    <name type="scientific">Roseateles puraquae</name>
    <dbReference type="NCBI Taxonomy" id="431059"/>
    <lineage>
        <taxon>Bacteria</taxon>
        <taxon>Pseudomonadati</taxon>
        <taxon>Pseudomonadota</taxon>
        <taxon>Betaproteobacteria</taxon>
        <taxon>Burkholderiales</taxon>
        <taxon>Sphaerotilaceae</taxon>
        <taxon>Roseateles</taxon>
    </lineage>
</organism>
<evidence type="ECO:0000313" key="7">
    <source>
        <dbReference type="EMBL" id="OWR02499.1"/>
    </source>
</evidence>
<dbReference type="Gene3D" id="3.30.1150.10">
    <property type="match status" value="1"/>
</dbReference>
<sequence length="295" mass="32065">MAVATLRPPEAAGMGRGIALALLAHGLLVLALTYGLHWRSDNSAAFEAELWSAVPQVAAPREEAPPEPEPEPPRPDPRAAQQRAEQEAAEQQQRDAEIALAKEKKRKEEKAREEAARLEREKAAKEKEAKDKALKEKAEKEKAEKDKAKEEQERKKALDAKAAKEAKEAKDAEARREALRQENLRRIQGMAGGTPGSTGTAAQNSAPSAGYAGRIKGKIRPLIIYADDGGANPTAEVQVTLGPDGRILGTKVLKASADADWDRAVLRAIEKAETLPRDVDGRVPPVLILTFRPRE</sequence>
<comment type="subcellular location">
    <subcellularLocation>
        <location evidence="1">Membrane</location>
        <topology evidence="1">Single-pass membrane protein</topology>
    </subcellularLocation>
</comment>
<keyword evidence="8" id="KW-1185">Reference proteome</keyword>
<dbReference type="GO" id="GO:0055085">
    <property type="term" value="P:transmembrane transport"/>
    <property type="evidence" value="ECO:0007669"/>
    <property type="project" value="InterPro"/>
</dbReference>
<keyword evidence="3" id="KW-1133">Transmembrane helix</keyword>
<evidence type="ECO:0000313" key="8">
    <source>
        <dbReference type="Proteomes" id="UP000197446"/>
    </source>
</evidence>
<dbReference type="RefSeq" id="WP_088485018.1">
    <property type="nucleotide sequence ID" value="NZ_NISI01000009.1"/>
</dbReference>
<dbReference type="Pfam" id="PF13103">
    <property type="entry name" value="TonB_2"/>
    <property type="match status" value="1"/>
</dbReference>
<proteinExistence type="predicted"/>
<evidence type="ECO:0000256" key="2">
    <source>
        <dbReference type="ARBA" id="ARBA00022692"/>
    </source>
</evidence>
<feature type="region of interest" description="Disordered" evidence="5">
    <location>
        <begin position="57"/>
        <end position="212"/>
    </location>
</feature>
<feature type="domain" description="TonB C-terminal" evidence="6">
    <location>
        <begin position="207"/>
        <end position="295"/>
    </location>
</feature>
<evidence type="ECO:0000256" key="1">
    <source>
        <dbReference type="ARBA" id="ARBA00004167"/>
    </source>
</evidence>
<dbReference type="SUPFAM" id="SSF74653">
    <property type="entry name" value="TolA/TonB C-terminal domain"/>
    <property type="match status" value="1"/>
</dbReference>
<keyword evidence="4" id="KW-0472">Membrane</keyword>
<reference evidence="7 8" key="1">
    <citation type="journal article" date="2007" name="Int. J. Syst. Evol. Microbiol.">
        <title>Description of Pelomonas aquatica sp. nov. and Pelomonas puraquae sp. nov., isolated from industrial and haemodialysis water.</title>
        <authorList>
            <person name="Gomila M."/>
            <person name="Bowien B."/>
            <person name="Falsen E."/>
            <person name="Moore E.R."/>
            <person name="Lalucat J."/>
        </authorList>
    </citation>
    <scope>NUCLEOTIDE SEQUENCE [LARGE SCALE GENOMIC DNA]</scope>
    <source>
        <strain evidence="7 8">CCUG 52769</strain>
    </source>
</reference>
<evidence type="ECO:0000256" key="5">
    <source>
        <dbReference type="SAM" id="MobiDB-lite"/>
    </source>
</evidence>
<dbReference type="InterPro" id="IPR006260">
    <property type="entry name" value="TonB/TolA_C"/>
</dbReference>
<evidence type="ECO:0000256" key="4">
    <source>
        <dbReference type="ARBA" id="ARBA00023136"/>
    </source>
</evidence>
<evidence type="ECO:0000259" key="6">
    <source>
        <dbReference type="PROSITE" id="PS52015"/>
    </source>
</evidence>
<feature type="compositionally biased region" description="Basic and acidic residues" evidence="5">
    <location>
        <begin position="92"/>
        <end position="185"/>
    </location>
</feature>
<keyword evidence="2" id="KW-0812">Transmembrane</keyword>
<dbReference type="OrthoDB" id="5298892at2"/>
<protein>
    <submittedName>
        <fullName evidence="7">Protein TolA</fullName>
    </submittedName>
</protein>
<dbReference type="Proteomes" id="UP000197446">
    <property type="component" value="Unassembled WGS sequence"/>
</dbReference>
<evidence type="ECO:0000256" key="3">
    <source>
        <dbReference type="ARBA" id="ARBA00022989"/>
    </source>
</evidence>
<comment type="caution">
    <text evidence="7">The sequence shown here is derived from an EMBL/GenBank/DDBJ whole genome shotgun (WGS) entry which is preliminary data.</text>
</comment>
<dbReference type="GO" id="GO:0016020">
    <property type="term" value="C:membrane"/>
    <property type="evidence" value="ECO:0007669"/>
    <property type="project" value="UniProtKB-SubCell"/>
</dbReference>
<dbReference type="InterPro" id="IPR037682">
    <property type="entry name" value="TonB_C"/>
</dbReference>
<dbReference type="EMBL" id="NISI01000009">
    <property type="protein sequence ID" value="OWR02499.1"/>
    <property type="molecule type" value="Genomic_DNA"/>
</dbReference>
<gene>
    <name evidence="7" type="ORF">CDO81_20175</name>
</gene>
<dbReference type="PROSITE" id="PS52015">
    <property type="entry name" value="TONB_CTD"/>
    <property type="match status" value="1"/>
</dbReference>
<dbReference type="AlphaFoldDB" id="A0A254N2W0"/>
<dbReference type="NCBIfam" id="TIGR01352">
    <property type="entry name" value="tonB_Cterm"/>
    <property type="match status" value="1"/>
</dbReference>
<accession>A0A254N2W0</accession>
<name>A0A254N2W0_9BURK</name>